<dbReference type="GO" id="GO:0009288">
    <property type="term" value="C:bacterial-type flagellum"/>
    <property type="evidence" value="ECO:0007669"/>
    <property type="project" value="UniProtKB-SubCell"/>
</dbReference>
<keyword evidence="5" id="KW-0282">Flagellum</keyword>
<comment type="subcellular location">
    <subcellularLocation>
        <location evidence="1">Bacterial flagellum</location>
    </subcellularLocation>
</comment>
<dbReference type="PANTHER" id="PTHR42792:SF2">
    <property type="entry name" value="FLAGELLIN"/>
    <property type="match status" value="1"/>
</dbReference>
<organism evidence="5 6">
    <name type="scientific">Selenomonas ruminantium</name>
    <dbReference type="NCBI Taxonomy" id="971"/>
    <lineage>
        <taxon>Bacteria</taxon>
        <taxon>Bacillati</taxon>
        <taxon>Bacillota</taxon>
        <taxon>Negativicutes</taxon>
        <taxon>Selenomonadales</taxon>
        <taxon>Selenomonadaceae</taxon>
        <taxon>Selenomonas</taxon>
    </lineage>
</organism>
<dbReference type="Pfam" id="PF00700">
    <property type="entry name" value="Flagellin_C"/>
    <property type="match status" value="1"/>
</dbReference>
<evidence type="ECO:0000259" key="4">
    <source>
        <dbReference type="Pfam" id="PF00700"/>
    </source>
</evidence>
<name>A0A1I3IH55_SELRU</name>
<keyword evidence="5" id="KW-0969">Cilium</keyword>
<reference evidence="5 6" key="1">
    <citation type="submission" date="2016-10" db="EMBL/GenBank/DDBJ databases">
        <authorList>
            <person name="de Groot N.N."/>
        </authorList>
    </citation>
    <scope>NUCLEOTIDE SEQUENCE [LARGE SCALE GENOMIC DNA]</scope>
    <source>
        <strain evidence="5 6">Z108</strain>
    </source>
</reference>
<keyword evidence="3" id="KW-0975">Bacterial flagellum</keyword>
<accession>A0A1I3IH55</accession>
<evidence type="ECO:0000313" key="6">
    <source>
        <dbReference type="Proteomes" id="UP000183639"/>
    </source>
</evidence>
<dbReference type="PANTHER" id="PTHR42792">
    <property type="entry name" value="FLAGELLIN"/>
    <property type="match status" value="1"/>
</dbReference>
<dbReference type="InterPro" id="IPR042187">
    <property type="entry name" value="Flagellin_C_sub2"/>
</dbReference>
<sequence>TIRDANMAKEMTEYTKYNVLTQSAQSMLAQANQNNSSVLSLLQA</sequence>
<dbReference type="InterPro" id="IPR046358">
    <property type="entry name" value="Flagellin_C"/>
</dbReference>
<proteinExistence type="inferred from homology"/>
<dbReference type="GO" id="GO:0005198">
    <property type="term" value="F:structural molecule activity"/>
    <property type="evidence" value="ECO:0007669"/>
    <property type="project" value="InterPro"/>
</dbReference>
<dbReference type="EMBL" id="FOQK01000050">
    <property type="protein sequence ID" value="SFI47157.1"/>
    <property type="molecule type" value="Genomic_DNA"/>
</dbReference>
<keyword evidence="5" id="KW-0966">Cell projection</keyword>
<dbReference type="Proteomes" id="UP000183639">
    <property type="component" value="Unassembled WGS sequence"/>
</dbReference>
<evidence type="ECO:0000313" key="5">
    <source>
        <dbReference type="EMBL" id="SFI47157.1"/>
    </source>
</evidence>
<feature type="non-terminal residue" evidence="5">
    <location>
        <position position="1"/>
    </location>
</feature>
<evidence type="ECO:0000256" key="1">
    <source>
        <dbReference type="ARBA" id="ARBA00004365"/>
    </source>
</evidence>
<dbReference type="RefSeq" id="WP_256211404.1">
    <property type="nucleotide sequence ID" value="NZ_FOQK01000050.1"/>
</dbReference>
<gene>
    <name evidence="5" type="ORF">SAMN04487861_1502</name>
</gene>
<evidence type="ECO:0000256" key="3">
    <source>
        <dbReference type="ARBA" id="ARBA00023143"/>
    </source>
</evidence>
<evidence type="ECO:0000256" key="2">
    <source>
        <dbReference type="ARBA" id="ARBA00005709"/>
    </source>
</evidence>
<dbReference type="InterPro" id="IPR001492">
    <property type="entry name" value="Flagellin"/>
</dbReference>
<dbReference type="Gene3D" id="6.10.10.10">
    <property type="entry name" value="Flagellar export chaperone, C-terminal domain"/>
    <property type="match status" value="1"/>
</dbReference>
<protein>
    <submittedName>
        <fullName evidence="5">Flagellin C-terminal helical region</fullName>
    </submittedName>
</protein>
<feature type="domain" description="Flagellin C-terminal" evidence="4">
    <location>
        <begin position="2"/>
        <end position="42"/>
    </location>
</feature>
<dbReference type="AlphaFoldDB" id="A0A1I3IH55"/>
<comment type="similarity">
    <text evidence="2">Belongs to the bacterial flagellin family.</text>
</comment>
<dbReference type="SUPFAM" id="SSF64518">
    <property type="entry name" value="Phase 1 flagellin"/>
    <property type="match status" value="1"/>
</dbReference>